<accession>A0AAQ3L175</accession>
<evidence type="ECO:0000313" key="2">
    <source>
        <dbReference type="Proteomes" id="UP001327560"/>
    </source>
</evidence>
<evidence type="ECO:0000313" key="1">
    <source>
        <dbReference type="EMBL" id="WOL17212.1"/>
    </source>
</evidence>
<dbReference type="EMBL" id="CP136897">
    <property type="protein sequence ID" value="WOL17212.1"/>
    <property type="molecule type" value="Genomic_DNA"/>
</dbReference>
<name>A0AAQ3L175_9LILI</name>
<reference evidence="1 2" key="1">
    <citation type="submission" date="2023-10" db="EMBL/GenBank/DDBJ databases">
        <title>Chromosome-scale genome assembly provides insights into flower coloration mechanisms of Canna indica.</title>
        <authorList>
            <person name="Li C."/>
        </authorList>
    </citation>
    <scope>NUCLEOTIDE SEQUENCE [LARGE SCALE GENOMIC DNA]</scope>
    <source>
        <tissue evidence="1">Flower</tissue>
    </source>
</reference>
<protein>
    <submittedName>
        <fullName evidence="1">Uncharacterized protein</fullName>
    </submittedName>
</protein>
<dbReference type="SUPFAM" id="SSF54690">
    <property type="entry name" value="Molybdopterin synthase subunit MoaE"/>
    <property type="match status" value="1"/>
</dbReference>
<gene>
    <name evidence="1" type="ORF">Cni_G26001</name>
</gene>
<organism evidence="1 2">
    <name type="scientific">Canna indica</name>
    <name type="common">Indian-shot</name>
    <dbReference type="NCBI Taxonomy" id="4628"/>
    <lineage>
        <taxon>Eukaryota</taxon>
        <taxon>Viridiplantae</taxon>
        <taxon>Streptophyta</taxon>
        <taxon>Embryophyta</taxon>
        <taxon>Tracheophyta</taxon>
        <taxon>Spermatophyta</taxon>
        <taxon>Magnoliopsida</taxon>
        <taxon>Liliopsida</taxon>
        <taxon>Zingiberales</taxon>
        <taxon>Cannaceae</taxon>
        <taxon>Canna</taxon>
    </lineage>
</organism>
<keyword evidence="2" id="KW-1185">Reference proteome</keyword>
<dbReference type="PANTHER" id="PTHR23404">
    <property type="entry name" value="MOLYBDOPTERIN SYNTHASE RELATED"/>
    <property type="match status" value="1"/>
</dbReference>
<dbReference type="AlphaFoldDB" id="A0AAQ3L175"/>
<dbReference type="GO" id="GO:0006777">
    <property type="term" value="P:Mo-molybdopterin cofactor biosynthetic process"/>
    <property type="evidence" value="ECO:0007669"/>
    <property type="project" value="InterPro"/>
</dbReference>
<dbReference type="InterPro" id="IPR036563">
    <property type="entry name" value="MoaE_sf"/>
</dbReference>
<dbReference type="Gene3D" id="3.90.1170.40">
    <property type="entry name" value="Molybdopterin biosynthesis MoaE subunit"/>
    <property type="match status" value="2"/>
</dbReference>
<proteinExistence type="predicted"/>
<dbReference type="Proteomes" id="UP001327560">
    <property type="component" value="Chromosome 8"/>
</dbReference>
<sequence length="116" mass="12742">MQKSPMSSMAAAETVPAGEEKDLIEVLEASSGPIINLTRYVDFVRNPAAGAIATFEGMTRDTFEVKRAVELRDGGVKEAASAVRRVEAMEECRYIIDEVKASVSIWKKEVYENGEV</sequence>